<evidence type="ECO:0000313" key="2">
    <source>
        <dbReference type="Proteomes" id="UP000076761"/>
    </source>
</evidence>
<proteinExistence type="predicted"/>
<evidence type="ECO:0000313" key="1">
    <source>
        <dbReference type="EMBL" id="KZT23363.1"/>
    </source>
</evidence>
<organism evidence="1 2">
    <name type="scientific">Neolentinus lepideus HHB14362 ss-1</name>
    <dbReference type="NCBI Taxonomy" id="1314782"/>
    <lineage>
        <taxon>Eukaryota</taxon>
        <taxon>Fungi</taxon>
        <taxon>Dikarya</taxon>
        <taxon>Basidiomycota</taxon>
        <taxon>Agaricomycotina</taxon>
        <taxon>Agaricomycetes</taxon>
        <taxon>Gloeophyllales</taxon>
        <taxon>Gloeophyllaceae</taxon>
        <taxon>Neolentinus</taxon>
    </lineage>
</organism>
<keyword evidence="2" id="KW-1185">Reference proteome</keyword>
<gene>
    <name evidence="1" type="ORF">NEOLEDRAFT_1136746</name>
</gene>
<dbReference type="Proteomes" id="UP000076761">
    <property type="component" value="Unassembled WGS sequence"/>
</dbReference>
<dbReference type="InParanoid" id="A0A165R692"/>
<sequence>MYCGQWRGLGDLSVDPPLTLDCPVTLALQRHYLVMSSDSLSAFQADIVRRCQEHDERREKSKPHSRCCIVFGKYFVKYDGHRPLYHEYATQQYIYNH</sequence>
<reference evidence="1 2" key="1">
    <citation type="journal article" date="2016" name="Mol. Biol. Evol.">
        <title>Comparative Genomics of Early-Diverging Mushroom-Forming Fungi Provides Insights into the Origins of Lignocellulose Decay Capabilities.</title>
        <authorList>
            <person name="Nagy L.G."/>
            <person name="Riley R."/>
            <person name="Tritt A."/>
            <person name="Adam C."/>
            <person name="Daum C."/>
            <person name="Floudas D."/>
            <person name="Sun H."/>
            <person name="Yadav J.S."/>
            <person name="Pangilinan J."/>
            <person name="Larsson K.H."/>
            <person name="Matsuura K."/>
            <person name="Barry K."/>
            <person name="Labutti K."/>
            <person name="Kuo R."/>
            <person name="Ohm R.A."/>
            <person name="Bhattacharya S.S."/>
            <person name="Shirouzu T."/>
            <person name="Yoshinaga Y."/>
            <person name="Martin F.M."/>
            <person name="Grigoriev I.V."/>
            <person name="Hibbett D.S."/>
        </authorList>
    </citation>
    <scope>NUCLEOTIDE SEQUENCE [LARGE SCALE GENOMIC DNA]</scope>
    <source>
        <strain evidence="1 2">HHB14362 ss-1</strain>
    </source>
</reference>
<accession>A0A165R692</accession>
<protein>
    <submittedName>
        <fullName evidence="1">Uncharacterized protein</fullName>
    </submittedName>
</protein>
<dbReference type="AlphaFoldDB" id="A0A165R692"/>
<dbReference type="EMBL" id="KV425586">
    <property type="protein sequence ID" value="KZT23363.1"/>
    <property type="molecule type" value="Genomic_DNA"/>
</dbReference>
<name>A0A165R692_9AGAM</name>